<name>A0A841TZB3_9BACL</name>
<evidence type="ECO:0000313" key="3">
    <source>
        <dbReference type="EMBL" id="MBB6693616.1"/>
    </source>
</evidence>
<evidence type="ECO:0000256" key="1">
    <source>
        <dbReference type="SAM" id="Phobius"/>
    </source>
</evidence>
<feature type="transmembrane region" description="Helical" evidence="1">
    <location>
        <begin position="6"/>
        <end position="25"/>
    </location>
</feature>
<dbReference type="SUPFAM" id="SSF56300">
    <property type="entry name" value="Metallo-dependent phosphatases"/>
    <property type="match status" value="1"/>
</dbReference>
<keyword evidence="1" id="KW-0472">Membrane</keyword>
<keyword evidence="1" id="KW-1133">Transmembrane helix</keyword>
<dbReference type="EMBL" id="JACJVR010000076">
    <property type="protein sequence ID" value="MBB6693616.1"/>
    <property type="molecule type" value="Genomic_DNA"/>
</dbReference>
<feature type="transmembrane region" description="Helical" evidence="1">
    <location>
        <begin position="37"/>
        <end position="57"/>
    </location>
</feature>
<sequence length="383" mass="42229">MLLRLVPMLIVFGALNFYVGWHGDLLLSSLWPAFPRAVYWILFAVIAFSYLLGRMLIGDGSGIAAAPGRLLKVVGSYYFAVFELGFLLVVLADIAALVAYLCGADMSAFVPAAGGIVVLALLVLLAWGSRNAWSPVARTYDIEVAKKAGDLKTLKIAVVSDIHLGNTVGNRHLDRLLPQVNEWRPDLILLAGDVIDDSIEPFVRRSMADRLARLEAEYGTFAVLGNHEYYGGHIEEYVERMREIGIPVLRDETVTVAGGVQIAGRKDKTAEAADPEGRLPVRELTASFDRTRPIVVLDHQPYGYDLAAEAGADILISGHTHRGQFAPNHWITRRLFELDWGYLRKGSMHAFVSSGFGTWGPPIRLASRSETMRITVHFKEETA</sequence>
<feature type="transmembrane region" description="Helical" evidence="1">
    <location>
        <begin position="77"/>
        <end position="101"/>
    </location>
</feature>
<dbReference type="InterPro" id="IPR051158">
    <property type="entry name" value="Metallophosphoesterase_sf"/>
</dbReference>
<dbReference type="Proteomes" id="UP000553776">
    <property type="component" value="Unassembled WGS sequence"/>
</dbReference>
<keyword evidence="4" id="KW-1185">Reference proteome</keyword>
<evidence type="ECO:0000259" key="2">
    <source>
        <dbReference type="Pfam" id="PF00149"/>
    </source>
</evidence>
<dbReference type="Gene3D" id="3.60.21.10">
    <property type="match status" value="1"/>
</dbReference>
<feature type="domain" description="Calcineurin-like phosphoesterase" evidence="2">
    <location>
        <begin position="154"/>
        <end position="322"/>
    </location>
</feature>
<feature type="transmembrane region" description="Helical" evidence="1">
    <location>
        <begin position="108"/>
        <end position="128"/>
    </location>
</feature>
<dbReference type="AlphaFoldDB" id="A0A841TZB3"/>
<accession>A0A841TZB3</accession>
<organism evidence="3 4">
    <name type="scientific">Cohnella xylanilytica</name>
    <dbReference type="NCBI Taxonomy" id="557555"/>
    <lineage>
        <taxon>Bacteria</taxon>
        <taxon>Bacillati</taxon>
        <taxon>Bacillota</taxon>
        <taxon>Bacilli</taxon>
        <taxon>Bacillales</taxon>
        <taxon>Paenibacillaceae</taxon>
        <taxon>Cohnella</taxon>
    </lineage>
</organism>
<keyword evidence="1" id="KW-0812">Transmembrane</keyword>
<reference evidence="3 4" key="1">
    <citation type="submission" date="2020-08" db="EMBL/GenBank/DDBJ databases">
        <title>Cohnella phylogeny.</title>
        <authorList>
            <person name="Dunlap C."/>
        </authorList>
    </citation>
    <scope>NUCLEOTIDE SEQUENCE [LARGE SCALE GENOMIC DNA]</scope>
    <source>
        <strain evidence="3 4">DSM 25239</strain>
    </source>
</reference>
<gene>
    <name evidence="3" type="ORF">H7B90_19670</name>
</gene>
<dbReference type="CDD" id="cd07385">
    <property type="entry name" value="MPP_YkuE_C"/>
    <property type="match status" value="1"/>
</dbReference>
<comment type="caution">
    <text evidence="3">The sequence shown here is derived from an EMBL/GenBank/DDBJ whole genome shotgun (WGS) entry which is preliminary data.</text>
</comment>
<dbReference type="InterPro" id="IPR029052">
    <property type="entry name" value="Metallo-depent_PP-like"/>
</dbReference>
<dbReference type="InterPro" id="IPR004843">
    <property type="entry name" value="Calcineurin-like_PHP"/>
</dbReference>
<proteinExistence type="predicted"/>
<dbReference type="PANTHER" id="PTHR31302">
    <property type="entry name" value="TRANSMEMBRANE PROTEIN WITH METALLOPHOSPHOESTERASE DOMAIN-RELATED"/>
    <property type="match status" value="1"/>
</dbReference>
<dbReference type="GO" id="GO:0016787">
    <property type="term" value="F:hydrolase activity"/>
    <property type="evidence" value="ECO:0007669"/>
    <property type="project" value="InterPro"/>
</dbReference>
<dbReference type="Pfam" id="PF00149">
    <property type="entry name" value="Metallophos"/>
    <property type="match status" value="1"/>
</dbReference>
<dbReference type="PANTHER" id="PTHR31302:SF0">
    <property type="entry name" value="TRANSMEMBRANE PROTEIN WITH METALLOPHOSPHOESTERASE DOMAIN"/>
    <property type="match status" value="1"/>
</dbReference>
<evidence type="ECO:0000313" key="4">
    <source>
        <dbReference type="Proteomes" id="UP000553776"/>
    </source>
</evidence>
<protein>
    <submittedName>
        <fullName evidence="3">Metallophosphoesterase</fullName>
    </submittedName>
</protein>